<organism evidence="1 2">
    <name type="scientific">Proteiniclasticum ruminis</name>
    <dbReference type="NCBI Taxonomy" id="398199"/>
    <lineage>
        <taxon>Bacteria</taxon>
        <taxon>Bacillati</taxon>
        <taxon>Bacillota</taxon>
        <taxon>Clostridia</taxon>
        <taxon>Eubacteriales</taxon>
        <taxon>Clostridiaceae</taxon>
        <taxon>Proteiniclasticum</taxon>
    </lineage>
</organism>
<evidence type="ECO:0000313" key="1">
    <source>
        <dbReference type="EMBL" id="SDJ15774.1"/>
    </source>
</evidence>
<dbReference type="Proteomes" id="UP000183255">
    <property type="component" value="Unassembled WGS sequence"/>
</dbReference>
<dbReference type="AlphaFoldDB" id="A0A1G8RFC7"/>
<sequence>MYIIKRSAITAKGVLGEMRSSSPKTIVKVYKIEN</sequence>
<evidence type="ECO:0000313" key="2">
    <source>
        <dbReference type="Proteomes" id="UP000183255"/>
    </source>
</evidence>
<protein>
    <submittedName>
        <fullName evidence="1">Uncharacterized protein</fullName>
    </submittedName>
</protein>
<accession>A0A1G8RFC7</accession>
<gene>
    <name evidence="1" type="ORF">SAMN05421804_10883</name>
</gene>
<dbReference type="EMBL" id="FNDZ01000008">
    <property type="protein sequence ID" value="SDJ15774.1"/>
    <property type="molecule type" value="Genomic_DNA"/>
</dbReference>
<reference evidence="1 2" key="1">
    <citation type="submission" date="2016-10" db="EMBL/GenBank/DDBJ databases">
        <authorList>
            <person name="de Groot N.N."/>
        </authorList>
    </citation>
    <scope>NUCLEOTIDE SEQUENCE [LARGE SCALE GENOMIC DNA]</scope>
    <source>
        <strain evidence="1 2">CGMCC 1.5058</strain>
    </source>
</reference>
<name>A0A1G8RFC7_9CLOT</name>
<proteinExistence type="predicted"/>